<dbReference type="OrthoDB" id="6499136at2759"/>
<comment type="caution">
    <text evidence="2">The sequence shown here is derived from an EMBL/GenBank/DDBJ whole genome shotgun (WGS) entry which is preliminary data.</text>
</comment>
<feature type="domain" description="ADAM10 cysteine-rich" evidence="1">
    <location>
        <begin position="6"/>
        <end position="46"/>
    </location>
</feature>
<dbReference type="Proteomes" id="UP000821853">
    <property type="component" value="Chromosome 2"/>
</dbReference>
<dbReference type="VEuPathDB" id="VectorBase:HLOH_045253"/>
<keyword evidence="3" id="KW-1185">Reference proteome</keyword>
<sequence>MLGAGTEDCKEACAFPEMASHCGAKLQPGSPCDDMRGYCDVFHKCRIVKPQGFLSRLQLFFGGEGLGPDRRIHGCKLRVPPHPE</sequence>
<dbReference type="AlphaFoldDB" id="A0A9J6FQJ6"/>
<proteinExistence type="predicted"/>
<organism evidence="2 3">
    <name type="scientific">Haemaphysalis longicornis</name>
    <name type="common">Bush tick</name>
    <dbReference type="NCBI Taxonomy" id="44386"/>
    <lineage>
        <taxon>Eukaryota</taxon>
        <taxon>Metazoa</taxon>
        <taxon>Ecdysozoa</taxon>
        <taxon>Arthropoda</taxon>
        <taxon>Chelicerata</taxon>
        <taxon>Arachnida</taxon>
        <taxon>Acari</taxon>
        <taxon>Parasitiformes</taxon>
        <taxon>Ixodida</taxon>
        <taxon>Ixodoidea</taxon>
        <taxon>Ixodidae</taxon>
        <taxon>Haemaphysalinae</taxon>
        <taxon>Haemaphysalis</taxon>
    </lineage>
</organism>
<protein>
    <recommendedName>
        <fullName evidence="1">ADAM10 cysteine-rich domain-containing protein</fullName>
    </recommendedName>
</protein>
<accession>A0A9J6FQJ6</accession>
<name>A0A9J6FQJ6_HAELO</name>
<dbReference type="EMBL" id="JABSTR010000004">
    <property type="protein sequence ID" value="KAH9368478.1"/>
    <property type="molecule type" value="Genomic_DNA"/>
</dbReference>
<reference evidence="2 3" key="1">
    <citation type="journal article" date="2020" name="Cell">
        <title>Large-Scale Comparative Analyses of Tick Genomes Elucidate Their Genetic Diversity and Vector Capacities.</title>
        <authorList>
            <consortium name="Tick Genome and Microbiome Consortium (TIGMIC)"/>
            <person name="Jia N."/>
            <person name="Wang J."/>
            <person name="Shi W."/>
            <person name="Du L."/>
            <person name="Sun Y."/>
            <person name="Zhan W."/>
            <person name="Jiang J.F."/>
            <person name="Wang Q."/>
            <person name="Zhang B."/>
            <person name="Ji P."/>
            <person name="Bell-Sakyi L."/>
            <person name="Cui X.M."/>
            <person name="Yuan T.T."/>
            <person name="Jiang B.G."/>
            <person name="Yang W.F."/>
            <person name="Lam T.T."/>
            <person name="Chang Q.C."/>
            <person name="Ding S.J."/>
            <person name="Wang X.J."/>
            <person name="Zhu J.G."/>
            <person name="Ruan X.D."/>
            <person name="Zhao L."/>
            <person name="Wei J.T."/>
            <person name="Ye R.Z."/>
            <person name="Que T.C."/>
            <person name="Du C.H."/>
            <person name="Zhou Y.H."/>
            <person name="Cheng J.X."/>
            <person name="Dai P.F."/>
            <person name="Guo W.B."/>
            <person name="Han X.H."/>
            <person name="Huang E.J."/>
            <person name="Li L.F."/>
            <person name="Wei W."/>
            <person name="Gao Y.C."/>
            <person name="Liu J.Z."/>
            <person name="Shao H.Z."/>
            <person name="Wang X."/>
            <person name="Wang C.C."/>
            <person name="Yang T.C."/>
            <person name="Huo Q.B."/>
            <person name="Li W."/>
            <person name="Chen H.Y."/>
            <person name="Chen S.E."/>
            <person name="Zhou L.G."/>
            <person name="Ni X.B."/>
            <person name="Tian J.H."/>
            <person name="Sheng Y."/>
            <person name="Liu T."/>
            <person name="Pan Y.S."/>
            <person name="Xia L.Y."/>
            <person name="Li J."/>
            <person name="Zhao F."/>
            <person name="Cao W.C."/>
        </authorList>
    </citation>
    <scope>NUCLEOTIDE SEQUENCE [LARGE SCALE GENOMIC DNA]</scope>
    <source>
        <strain evidence="2">HaeL-2018</strain>
    </source>
</reference>
<evidence type="ECO:0000313" key="2">
    <source>
        <dbReference type="EMBL" id="KAH9368478.1"/>
    </source>
</evidence>
<evidence type="ECO:0000259" key="1">
    <source>
        <dbReference type="Pfam" id="PF21299"/>
    </source>
</evidence>
<dbReference type="Pfam" id="PF21299">
    <property type="entry name" value="ADAM10_Cys-rich"/>
    <property type="match status" value="1"/>
</dbReference>
<evidence type="ECO:0000313" key="3">
    <source>
        <dbReference type="Proteomes" id="UP000821853"/>
    </source>
</evidence>
<gene>
    <name evidence="2" type="ORF">HPB48_022179</name>
</gene>
<dbReference type="InterPro" id="IPR049038">
    <property type="entry name" value="ADAM10_Cys-rich"/>
</dbReference>